<organism evidence="3 4">
    <name type="scientific">Exophiala spinifera</name>
    <dbReference type="NCBI Taxonomy" id="91928"/>
    <lineage>
        <taxon>Eukaryota</taxon>
        <taxon>Fungi</taxon>
        <taxon>Dikarya</taxon>
        <taxon>Ascomycota</taxon>
        <taxon>Pezizomycotina</taxon>
        <taxon>Eurotiomycetes</taxon>
        <taxon>Chaetothyriomycetidae</taxon>
        <taxon>Chaetothyriales</taxon>
        <taxon>Herpotrichiellaceae</taxon>
        <taxon>Exophiala</taxon>
    </lineage>
</organism>
<dbReference type="EMBL" id="KN847499">
    <property type="protein sequence ID" value="KIW11181.1"/>
    <property type="molecule type" value="Genomic_DNA"/>
</dbReference>
<evidence type="ECO:0000313" key="3">
    <source>
        <dbReference type="EMBL" id="KIW11181.1"/>
    </source>
</evidence>
<keyword evidence="4" id="KW-1185">Reference proteome</keyword>
<gene>
    <name evidence="3" type="ORF">PV08_10481</name>
</gene>
<proteinExistence type="predicted"/>
<name>A0A0D1Y873_9EURO</name>
<dbReference type="VEuPathDB" id="FungiDB:PV08_10481"/>
<evidence type="ECO:0000313" key="4">
    <source>
        <dbReference type="Proteomes" id="UP000053328"/>
    </source>
</evidence>
<dbReference type="Proteomes" id="UP000053328">
    <property type="component" value="Unassembled WGS sequence"/>
</dbReference>
<feature type="domain" description="DUF7371" evidence="2">
    <location>
        <begin position="346"/>
        <end position="542"/>
    </location>
</feature>
<sequence>MAGFAAAGVLPAREVAACSTATVYGTVFATVYVHDVVTITHTITNPPPTVTIVEQDPGSKLSFIASYDTESVIEQSQLLPVSAHPDPKPTVVTEMVQVPGFEATEISYRGKTGTVFYIHGTGGSVEPTSPIIVEVTTFTILPTFATRPPSVANQAKAAATSNSTLHMAFTSSSNGWNYTNSNSSMWPAASGHGGAVPTEEATSTVTVTNTVATVTRVVASTAVASYGHGPEPYGYPPPDTAHPVEKRQTCLWVSATIGGQEVGWCNNWDGAATFSYTSWETTIFPTYVPGVGPVDTSTSSSPPTTSLPSSVRPSTTHGSSSSKPASVTVSPVPTTAVPAPATCGQTGPFIISFDDLPVLSVFNNNTAGFPEIFNPYEHFFWGDGWTYVPPPTEPFSPHDGTRLAQFIPSLANKDIGSPSAGLIPPSSFGAGPRAADSAYWFSAATAWVACDTANVTCDFVATAYQWDIATQSEVVVATQHFNVPPCHGFVDCRLTEIRFNYLFYKMTTLSFYANVEGKISIFWLDSLSLDWYDNSCEAGLKRISSRKR</sequence>
<dbReference type="GeneID" id="27337564"/>
<reference evidence="3 4" key="1">
    <citation type="submission" date="2015-01" db="EMBL/GenBank/DDBJ databases">
        <title>The Genome Sequence of Exophiala spinifera CBS89968.</title>
        <authorList>
            <consortium name="The Broad Institute Genomics Platform"/>
            <person name="Cuomo C."/>
            <person name="de Hoog S."/>
            <person name="Gorbushina A."/>
            <person name="Stielow B."/>
            <person name="Teixiera M."/>
            <person name="Abouelleil A."/>
            <person name="Chapman S.B."/>
            <person name="Priest M."/>
            <person name="Young S.K."/>
            <person name="Wortman J."/>
            <person name="Nusbaum C."/>
            <person name="Birren B."/>
        </authorList>
    </citation>
    <scope>NUCLEOTIDE SEQUENCE [LARGE SCALE GENOMIC DNA]</scope>
    <source>
        <strain evidence="3 4">CBS 89968</strain>
    </source>
</reference>
<dbReference type="RefSeq" id="XP_016231397.1">
    <property type="nucleotide sequence ID" value="XM_016384795.1"/>
</dbReference>
<protein>
    <recommendedName>
        <fullName evidence="2">DUF7371 domain-containing protein</fullName>
    </recommendedName>
</protein>
<dbReference type="OrthoDB" id="5385013at2759"/>
<accession>A0A0D1Y873</accession>
<dbReference type="STRING" id="91928.A0A0D1Y873"/>
<dbReference type="AlphaFoldDB" id="A0A0D1Y873"/>
<evidence type="ECO:0000259" key="2">
    <source>
        <dbReference type="Pfam" id="PF24086"/>
    </source>
</evidence>
<dbReference type="InterPro" id="IPR055795">
    <property type="entry name" value="DUF7371"/>
</dbReference>
<dbReference type="HOGENOM" id="CLU_494310_0_0_1"/>
<dbReference type="Pfam" id="PF24086">
    <property type="entry name" value="DUF7371"/>
    <property type="match status" value="1"/>
</dbReference>
<evidence type="ECO:0000256" key="1">
    <source>
        <dbReference type="SAM" id="MobiDB-lite"/>
    </source>
</evidence>
<feature type="region of interest" description="Disordered" evidence="1">
    <location>
        <begin position="294"/>
        <end position="333"/>
    </location>
</feature>
<feature type="compositionally biased region" description="Low complexity" evidence="1">
    <location>
        <begin position="296"/>
        <end position="333"/>
    </location>
</feature>